<dbReference type="RefSeq" id="WP_228073487.1">
    <property type="nucleotide sequence ID" value="NZ_CP061205.1"/>
</dbReference>
<reference evidence="2" key="1">
    <citation type="journal article" date="2019" name="Int. J. Syst. Evol. Microbiol.">
        <title>The Global Catalogue of Microorganisms (GCM) 10K type strain sequencing project: providing services to taxonomists for standard genome sequencing and annotation.</title>
        <authorList>
            <consortium name="The Broad Institute Genomics Platform"/>
            <consortium name="The Broad Institute Genome Sequencing Center for Infectious Disease"/>
            <person name="Wu L."/>
            <person name="Ma J."/>
        </authorList>
    </citation>
    <scope>NUCLEOTIDE SEQUENCE [LARGE SCALE GENOMIC DNA]</scope>
    <source>
        <strain evidence="2">KCTC 62164</strain>
    </source>
</reference>
<dbReference type="EMBL" id="JBHRSL010000002">
    <property type="protein sequence ID" value="MFC3050719.1"/>
    <property type="molecule type" value="Genomic_DNA"/>
</dbReference>
<comment type="caution">
    <text evidence="1">The sequence shown here is derived from an EMBL/GenBank/DDBJ whole genome shotgun (WGS) entry which is preliminary data.</text>
</comment>
<name>A0ABV7D0N0_9PROT</name>
<dbReference type="SUPFAM" id="SSF55729">
    <property type="entry name" value="Acyl-CoA N-acyltransferases (Nat)"/>
    <property type="match status" value="1"/>
</dbReference>
<accession>A0ABV7D0N0</accession>
<evidence type="ECO:0000313" key="1">
    <source>
        <dbReference type="EMBL" id="MFC3050719.1"/>
    </source>
</evidence>
<gene>
    <name evidence="1" type="ORF">ACFOKA_02260</name>
</gene>
<dbReference type="Proteomes" id="UP001595444">
    <property type="component" value="Unassembled WGS sequence"/>
</dbReference>
<dbReference type="Pfam" id="PF04339">
    <property type="entry name" value="FemAB_like"/>
    <property type="match status" value="1"/>
</dbReference>
<protein>
    <submittedName>
        <fullName evidence="1">GNAT family N-acetyltransferase</fullName>
    </submittedName>
</protein>
<organism evidence="1 2">
    <name type="scientific">Kordiimonas pumila</name>
    <dbReference type="NCBI Taxonomy" id="2161677"/>
    <lineage>
        <taxon>Bacteria</taxon>
        <taxon>Pseudomonadati</taxon>
        <taxon>Pseudomonadota</taxon>
        <taxon>Alphaproteobacteria</taxon>
        <taxon>Kordiimonadales</taxon>
        <taxon>Kordiimonadaceae</taxon>
        <taxon>Kordiimonas</taxon>
    </lineage>
</organism>
<sequence length="366" mass="42024">MSATEWDSCNNDNPFLSHAFLSALESTGCASTETGWQPFHICLRNEQGEMVGFMPLYAKRHSYGEYVFDHGWADAFERAGGAYYPKLQSSIPFSPVVSSKLLVAKGQNEPDVQKGLLQALKQLTDNMNISSAHLTFLPEIEAQIAAQQGYLLRQDQQFHWHNRDYKSFDDFLESLSSRKRKQVRKERQTAYSNGITIKRLKGTEISEEHIEAFYKFYLDTGNRKWGQPYLNKAFFYEITATMPDNILLIMCMREESYIAGALNIIGADTLYGRYWGCIENHPCLHFETCYYQAIEFAIENNLKTIEAGAQGEHKLARGYEPVHTISAHWISNQSFRTAVENYLEHETRSVEAEINYLSAHTPFKKQ</sequence>
<dbReference type="InterPro" id="IPR016181">
    <property type="entry name" value="Acyl_CoA_acyltransferase"/>
</dbReference>
<keyword evidence="2" id="KW-1185">Reference proteome</keyword>
<dbReference type="Gene3D" id="3.40.630.30">
    <property type="match status" value="1"/>
</dbReference>
<evidence type="ECO:0000313" key="2">
    <source>
        <dbReference type="Proteomes" id="UP001595444"/>
    </source>
</evidence>
<dbReference type="InterPro" id="IPR007434">
    <property type="entry name" value="FemAB-like"/>
</dbReference>
<dbReference type="PANTHER" id="PTHR47017:SF1">
    <property type="entry name" value="ACYL-COA"/>
    <property type="match status" value="1"/>
</dbReference>
<proteinExistence type="predicted"/>
<dbReference type="PANTHER" id="PTHR47017">
    <property type="entry name" value="ACYL-COA"/>
    <property type="match status" value="1"/>
</dbReference>